<organism evidence="2 3">
    <name type="scientific">Piloderma croceum (strain F 1598)</name>
    <dbReference type="NCBI Taxonomy" id="765440"/>
    <lineage>
        <taxon>Eukaryota</taxon>
        <taxon>Fungi</taxon>
        <taxon>Dikarya</taxon>
        <taxon>Basidiomycota</taxon>
        <taxon>Agaricomycotina</taxon>
        <taxon>Agaricomycetes</taxon>
        <taxon>Agaricomycetidae</taxon>
        <taxon>Atheliales</taxon>
        <taxon>Atheliaceae</taxon>
        <taxon>Piloderma</taxon>
    </lineage>
</organism>
<sequence length="124" mass="13602">MPRLVTIPPSEETSRRQAKPRQLLSSANSQTPSTCVCSDASSTSLGFATSSFHSQICALSSSILPPGNTDRRISRRTKMKTSARAVTCFKRGKDVQNWCACGMNDHQAVIFHLAHEELEREHGA</sequence>
<dbReference type="HOGENOM" id="CLU_2004792_0_0_1"/>
<feature type="compositionally biased region" description="Polar residues" evidence="1">
    <location>
        <begin position="23"/>
        <end position="34"/>
    </location>
</feature>
<feature type="region of interest" description="Disordered" evidence="1">
    <location>
        <begin position="1"/>
        <end position="34"/>
    </location>
</feature>
<keyword evidence="3" id="KW-1185">Reference proteome</keyword>
<name>A0A0C3BDG3_PILCF</name>
<reference evidence="3" key="2">
    <citation type="submission" date="2015-01" db="EMBL/GenBank/DDBJ databases">
        <title>Evolutionary Origins and Diversification of the Mycorrhizal Mutualists.</title>
        <authorList>
            <consortium name="DOE Joint Genome Institute"/>
            <consortium name="Mycorrhizal Genomics Consortium"/>
            <person name="Kohler A."/>
            <person name="Kuo A."/>
            <person name="Nagy L.G."/>
            <person name="Floudas D."/>
            <person name="Copeland A."/>
            <person name="Barry K.W."/>
            <person name="Cichocki N."/>
            <person name="Veneault-Fourrey C."/>
            <person name="LaButti K."/>
            <person name="Lindquist E.A."/>
            <person name="Lipzen A."/>
            <person name="Lundell T."/>
            <person name="Morin E."/>
            <person name="Murat C."/>
            <person name="Riley R."/>
            <person name="Ohm R."/>
            <person name="Sun H."/>
            <person name="Tunlid A."/>
            <person name="Henrissat B."/>
            <person name="Grigoriev I.V."/>
            <person name="Hibbett D.S."/>
            <person name="Martin F."/>
        </authorList>
    </citation>
    <scope>NUCLEOTIDE SEQUENCE [LARGE SCALE GENOMIC DNA]</scope>
    <source>
        <strain evidence="3">F 1598</strain>
    </source>
</reference>
<dbReference type="AlphaFoldDB" id="A0A0C3BDG3"/>
<protein>
    <submittedName>
        <fullName evidence="2">Uncharacterized protein</fullName>
    </submittedName>
</protein>
<reference evidence="2 3" key="1">
    <citation type="submission" date="2014-04" db="EMBL/GenBank/DDBJ databases">
        <authorList>
            <consortium name="DOE Joint Genome Institute"/>
            <person name="Kuo A."/>
            <person name="Tarkka M."/>
            <person name="Buscot F."/>
            <person name="Kohler A."/>
            <person name="Nagy L.G."/>
            <person name="Floudas D."/>
            <person name="Copeland A."/>
            <person name="Barry K.W."/>
            <person name="Cichocki N."/>
            <person name="Veneault-Fourrey C."/>
            <person name="LaButti K."/>
            <person name="Lindquist E.A."/>
            <person name="Lipzen A."/>
            <person name="Lundell T."/>
            <person name="Morin E."/>
            <person name="Murat C."/>
            <person name="Sun H."/>
            <person name="Tunlid A."/>
            <person name="Henrissat B."/>
            <person name="Grigoriev I.V."/>
            <person name="Hibbett D.S."/>
            <person name="Martin F."/>
            <person name="Nordberg H.P."/>
            <person name="Cantor M.N."/>
            <person name="Hua S.X."/>
        </authorList>
    </citation>
    <scope>NUCLEOTIDE SEQUENCE [LARGE SCALE GENOMIC DNA]</scope>
    <source>
        <strain evidence="2 3">F 1598</strain>
    </source>
</reference>
<evidence type="ECO:0000313" key="2">
    <source>
        <dbReference type="EMBL" id="KIM75332.1"/>
    </source>
</evidence>
<dbReference type="Proteomes" id="UP000054166">
    <property type="component" value="Unassembled WGS sequence"/>
</dbReference>
<evidence type="ECO:0000313" key="3">
    <source>
        <dbReference type="Proteomes" id="UP000054166"/>
    </source>
</evidence>
<accession>A0A0C3BDG3</accession>
<dbReference type="InParanoid" id="A0A0C3BDG3"/>
<evidence type="ECO:0000256" key="1">
    <source>
        <dbReference type="SAM" id="MobiDB-lite"/>
    </source>
</evidence>
<dbReference type="EMBL" id="KN833048">
    <property type="protein sequence ID" value="KIM75332.1"/>
    <property type="molecule type" value="Genomic_DNA"/>
</dbReference>
<proteinExistence type="predicted"/>
<gene>
    <name evidence="2" type="ORF">PILCRDRAFT_681406</name>
</gene>